<keyword evidence="6 7" id="KW-0503">Monooxygenase</keyword>
<dbReference type="Pfam" id="PF00067">
    <property type="entry name" value="p450"/>
    <property type="match status" value="1"/>
</dbReference>
<evidence type="ECO:0000313" key="9">
    <source>
        <dbReference type="EMBL" id="NJQ03483.1"/>
    </source>
</evidence>
<evidence type="ECO:0000256" key="1">
    <source>
        <dbReference type="ARBA" id="ARBA00010617"/>
    </source>
</evidence>
<keyword evidence="4 7" id="KW-0560">Oxidoreductase</keyword>
<dbReference type="SUPFAM" id="SSF48264">
    <property type="entry name" value="Cytochrome P450"/>
    <property type="match status" value="1"/>
</dbReference>
<evidence type="ECO:0000256" key="8">
    <source>
        <dbReference type="SAM" id="MobiDB-lite"/>
    </source>
</evidence>
<protein>
    <submittedName>
        <fullName evidence="9">Cytochrome P450</fullName>
    </submittedName>
</protein>
<sequence>MTGTTTADTDAATRAPGPAGHWLLGSLPEIRRDPLGTFVRVREEYGDIVRLTAGPPGLRAERHCVFSPSGAQQVLASRSADFRKDTAAYHEIAAVLGDGLLTSQDEQYLRQRRLVQPLFTRRRVDGYADGLNEEAGAVVRRWRDTPDGAVDLAEEMSRFTLRAVTRILFGADIESAVDVVRRNFPVLGGHIVRRSFTPVRPPRTWPTPANRSAGRARAALHALCDRIVAERRAEDARRGPGDPAPGTDLLSLLTRAGNDDDGTLTPAEIRDQVLVFLIAGHETTATSLTFALHLLGHHPEVQERAREEVERVLGDRPPTAADLDALPYLTQVLKESMRLYPAAPVFGRNAVRETVIDGVTIPAGGEALVVPWAIHRHPDHWEDPERFDPDRFLPERERDRPRYAWLPFGGGPRACIGQHFSMLESVLALAAFLRAFTIESPAAGITLGVGVTLQIGSPVRARLIPRATD</sequence>
<dbReference type="EMBL" id="JAATEN010000025">
    <property type="protein sequence ID" value="NJQ03483.1"/>
    <property type="molecule type" value="Genomic_DNA"/>
</dbReference>
<dbReference type="InterPro" id="IPR002401">
    <property type="entry name" value="Cyt_P450_E_grp-I"/>
</dbReference>
<comment type="similarity">
    <text evidence="1 7">Belongs to the cytochrome P450 family.</text>
</comment>
<organism evidence="9 10">
    <name type="scientific">Streptomyces zingiberis</name>
    <dbReference type="NCBI Taxonomy" id="2053010"/>
    <lineage>
        <taxon>Bacteria</taxon>
        <taxon>Bacillati</taxon>
        <taxon>Actinomycetota</taxon>
        <taxon>Actinomycetes</taxon>
        <taxon>Kitasatosporales</taxon>
        <taxon>Streptomycetaceae</taxon>
        <taxon>Streptomyces</taxon>
    </lineage>
</organism>
<dbReference type="Proteomes" id="UP000695264">
    <property type="component" value="Unassembled WGS sequence"/>
</dbReference>
<dbReference type="InterPro" id="IPR050196">
    <property type="entry name" value="Cytochrome_P450_Monoox"/>
</dbReference>
<keyword evidence="5 7" id="KW-0408">Iron</keyword>
<comment type="caution">
    <text evidence="9">The sequence shown here is derived from an EMBL/GenBank/DDBJ whole genome shotgun (WGS) entry which is preliminary data.</text>
</comment>
<dbReference type="PANTHER" id="PTHR24291">
    <property type="entry name" value="CYTOCHROME P450 FAMILY 4"/>
    <property type="match status" value="1"/>
</dbReference>
<gene>
    <name evidence="9" type="ORF">HCK00_23885</name>
</gene>
<keyword evidence="10" id="KW-1185">Reference proteome</keyword>
<dbReference type="RefSeq" id="WP_168104145.1">
    <property type="nucleotide sequence ID" value="NZ_JAATEN010000025.1"/>
</dbReference>
<accession>A0ABX1C4A5</accession>
<evidence type="ECO:0000256" key="5">
    <source>
        <dbReference type="ARBA" id="ARBA00023004"/>
    </source>
</evidence>
<dbReference type="InterPro" id="IPR017972">
    <property type="entry name" value="Cyt_P450_CS"/>
</dbReference>
<evidence type="ECO:0000256" key="6">
    <source>
        <dbReference type="ARBA" id="ARBA00023033"/>
    </source>
</evidence>
<dbReference type="CDD" id="cd20620">
    <property type="entry name" value="CYP132-like"/>
    <property type="match status" value="1"/>
</dbReference>
<dbReference type="InterPro" id="IPR036396">
    <property type="entry name" value="Cyt_P450_sf"/>
</dbReference>
<proteinExistence type="inferred from homology"/>
<dbReference type="PROSITE" id="PS00086">
    <property type="entry name" value="CYTOCHROME_P450"/>
    <property type="match status" value="1"/>
</dbReference>
<dbReference type="PRINTS" id="PR00463">
    <property type="entry name" value="EP450I"/>
</dbReference>
<evidence type="ECO:0000256" key="4">
    <source>
        <dbReference type="ARBA" id="ARBA00023002"/>
    </source>
</evidence>
<keyword evidence="3 7" id="KW-0479">Metal-binding</keyword>
<dbReference type="InterPro" id="IPR001128">
    <property type="entry name" value="Cyt_P450"/>
</dbReference>
<feature type="region of interest" description="Disordered" evidence="8">
    <location>
        <begin position="1"/>
        <end position="20"/>
    </location>
</feature>
<evidence type="ECO:0000256" key="7">
    <source>
        <dbReference type="RuleBase" id="RU000461"/>
    </source>
</evidence>
<evidence type="ECO:0000313" key="10">
    <source>
        <dbReference type="Proteomes" id="UP000695264"/>
    </source>
</evidence>
<keyword evidence="2 7" id="KW-0349">Heme</keyword>
<evidence type="ECO:0000256" key="3">
    <source>
        <dbReference type="ARBA" id="ARBA00022723"/>
    </source>
</evidence>
<reference evidence="9 10" key="1">
    <citation type="submission" date="2020-03" db="EMBL/GenBank/DDBJ databases">
        <title>WGS of actinomycetes isolated from Thailand.</title>
        <authorList>
            <person name="Thawai C."/>
        </authorList>
    </citation>
    <scope>NUCLEOTIDE SEQUENCE [LARGE SCALE GENOMIC DNA]</scope>
    <source>
        <strain evidence="9 10">PLAI 1-29</strain>
    </source>
</reference>
<dbReference type="Gene3D" id="1.10.630.10">
    <property type="entry name" value="Cytochrome P450"/>
    <property type="match status" value="1"/>
</dbReference>
<evidence type="ECO:0000256" key="2">
    <source>
        <dbReference type="ARBA" id="ARBA00022617"/>
    </source>
</evidence>
<name>A0ABX1C4A5_9ACTN</name>
<dbReference type="PANTHER" id="PTHR24291:SF50">
    <property type="entry name" value="BIFUNCTIONAL ALBAFLAVENONE MONOOXYGENASE_TERPENE SYNTHASE"/>
    <property type="match status" value="1"/>
</dbReference>
<dbReference type="PRINTS" id="PR00385">
    <property type="entry name" value="P450"/>
</dbReference>